<evidence type="ECO:0000313" key="4">
    <source>
        <dbReference type="Proteomes" id="UP000076858"/>
    </source>
</evidence>
<dbReference type="SMART" id="SM00369">
    <property type="entry name" value="LRR_TYP"/>
    <property type="match status" value="2"/>
</dbReference>
<evidence type="ECO:0000256" key="1">
    <source>
        <dbReference type="ARBA" id="ARBA00022614"/>
    </source>
</evidence>
<dbReference type="InterPro" id="IPR032675">
    <property type="entry name" value="LRR_dom_sf"/>
</dbReference>
<dbReference type="SUPFAM" id="SSF52058">
    <property type="entry name" value="L domain-like"/>
    <property type="match status" value="1"/>
</dbReference>
<dbReference type="PANTHER" id="PTHR24366:SF96">
    <property type="entry name" value="LEUCINE RICH REPEAT CONTAINING 53"/>
    <property type="match status" value="1"/>
</dbReference>
<dbReference type="InterPro" id="IPR001611">
    <property type="entry name" value="Leu-rich_rpt"/>
</dbReference>
<sequence>AGLASPTVLDLSANRLTRLTDDLFAELPSLVTLILSGNKIQTVASGAFNSPRKRHTLRLEDNNLGNVPTAALVPLAAGLRSL</sequence>
<proteinExistence type="predicted"/>
<keyword evidence="4" id="KW-1185">Reference proteome</keyword>
<dbReference type="AlphaFoldDB" id="A0A162CZV2"/>
<keyword evidence="2" id="KW-0677">Repeat</keyword>
<dbReference type="PANTHER" id="PTHR24366">
    <property type="entry name" value="IG(IMMUNOGLOBULIN) AND LRR(LEUCINE RICH REPEAT) DOMAINS"/>
    <property type="match status" value="1"/>
</dbReference>
<evidence type="ECO:0000256" key="2">
    <source>
        <dbReference type="ARBA" id="ARBA00022737"/>
    </source>
</evidence>
<dbReference type="EMBL" id="LRGB01023850">
    <property type="protein sequence ID" value="KZR96734.1"/>
    <property type="molecule type" value="Genomic_DNA"/>
</dbReference>
<dbReference type="OrthoDB" id="1055097at2759"/>
<name>A0A162CZV2_9CRUS</name>
<gene>
    <name evidence="3" type="ORF">APZ42_008759</name>
</gene>
<evidence type="ECO:0000313" key="3">
    <source>
        <dbReference type="EMBL" id="KZR96734.1"/>
    </source>
</evidence>
<reference evidence="3 4" key="1">
    <citation type="submission" date="2016-03" db="EMBL/GenBank/DDBJ databases">
        <title>EvidentialGene: Evidence-directed Construction of Genes on Genomes.</title>
        <authorList>
            <person name="Gilbert D.G."/>
            <person name="Choi J.-H."/>
            <person name="Mockaitis K."/>
            <person name="Colbourne J."/>
            <person name="Pfrender M."/>
        </authorList>
    </citation>
    <scope>NUCLEOTIDE SEQUENCE [LARGE SCALE GENOMIC DNA]</scope>
    <source>
        <strain evidence="3 4">Xinb3</strain>
        <tissue evidence="3">Complete organism</tissue>
    </source>
</reference>
<accession>A0A162CZV2</accession>
<dbReference type="Pfam" id="PF13855">
    <property type="entry name" value="LRR_8"/>
    <property type="match status" value="1"/>
</dbReference>
<comment type="caution">
    <text evidence="3">The sequence shown here is derived from an EMBL/GenBank/DDBJ whole genome shotgun (WGS) entry which is preliminary data.</text>
</comment>
<dbReference type="InterPro" id="IPR003591">
    <property type="entry name" value="Leu-rich_rpt_typical-subtyp"/>
</dbReference>
<dbReference type="Gene3D" id="3.80.10.10">
    <property type="entry name" value="Ribonuclease Inhibitor"/>
    <property type="match status" value="1"/>
</dbReference>
<dbReference type="STRING" id="35525.A0A162CZV2"/>
<keyword evidence="3" id="KW-0675">Receptor</keyword>
<feature type="non-terminal residue" evidence="3">
    <location>
        <position position="1"/>
    </location>
</feature>
<dbReference type="Proteomes" id="UP000076858">
    <property type="component" value="Unassembled WGS sequence"/>
</dbReference>
<feature type="non-terminal residue" evidence="3">
    <location>
        <position position="82"/>
    </location>
</feature>
<protein>
    <submittedName>
        <fullName evidence="3">Leucine-rich repeat and immunoglobulin domain containing-NOGO receptor-interacting protein 4</fullName>
    </submittedName>
</protein>
<keyword evidence="1" id="KW-0433">Leucine-rich repeat</keyword>
<organism evidence="3 4">
    <name type="scientific">Daphnia magna</name>
    <dbReference type="NCBI Taxonomy" id="35525"/>
    <lineage>
        <taxon>Eukaryota</taxon>
        <taxon>Metazoa</taxon>
        <taxon>Ecdysozoa</taxon>
        <taxon>Arthropoda</taxon>
        <taxon>Crustacea</taxon>
        <taxon>Branchiopoda</taxon>
        <taxon>Diplostraca</taxon>
        <taxon>Cladocera</taxon>
        <taxon>Anomopoda</taxon>
        <taxon>Daphniidae</taxon>
        <taxon>Daphnia</taxon>
    </lineage>
</organism>